<evidence type="ECO:0000256" key="2">
    <source>
        <dbReference type="ARBA" id="ARBA00022692"/>
    </source>
</evidence>
<name>A0A9N9KNC8_9HELO</name>
<gene>
    <name evidence="7" type="ORF">HYFRA_00007011</name>
</gene>
<dbReference type="EMBL" id="CAJVRL010000037">
    <property type="protein sequence ID" value="CAG8950514.1"/>
    <property type="molecule type" value="Genomic_DNA"/>
</dbReference>
<keyword evidence="3 6" id="KW-1133">Transmembrane helix</keyword>
<evidence type="ECO:0000313" key="8">
    <source>
        <dbReference type="Proteomes" id="UP000696280"/>
    </source>
</evidence>
<evidence type="ECO:0000256" key="5">
    <source>
        <dbReference type="SAM" id="MobiDB-lite"/>
    </source>
</evidence>
<sequence>MVQFNTTGFPDVPTGRGFFISWVEAKGPVALTLLAVPYNEAAVPQVLGDAGAMIENQTVIRIASSLNGSPYRWQVPLAWEEYGKLYEMVIDDDDSYAFSGQFRIVSFASQTSFMLSGSSVTPLPTKTPIVGLGDSPSPSPSILNVSTNLPSTIPTSSTAMPTLPPPAVDESSPSNRSTKSSSLSTGAKAGIGVGCVAAVFILISLAAFFYFKKRNAARNQTPEIVETADNNWQENGKAELSAAPLRAAEIGDRESNLSAGWTDSWRNTHSTATVHERSELVGSVVGGHGNWRMSELEGSVVGGSHRRMVSSDSINSQTSELEGTPATQSGHNRVVSSDSIVSSMASPRIGSSEMRSSGLRRSELSSVGMGIGDEVVVER</sequence>
<feature type="compositionally biased region" description="Low complexity" evidence="5">
    <location>
        <begin position="334"/>
        <end position="359"/>
    </location>
</feature>
<dbReference type="GO" id="GO:0016020">
    <property type="term" value="C:membrane"/>
    <property type="evidence" value="ECO:0007669"/>
    <property type="project" value="UniProtKB-SubCell"/>
</dbReference>
<dbReference type="Proteomes" id="UP000696280">
    <property type="component" value="Unassembled WGS sequence"/>
</dbReference>
<dbReference type="PANTHER" id="PTHR15549:SF6">
    <property type="entry name" value="MID2 DOMAIN-CONTAINING PROTEIN"/>
    <property type="match status" value="1"/>
</dbReference>
<comment type="subcellular location">
    <subcellularLocation>
        <location evidence="1">Membrane</location>
        <topology evidence="1">Single-pass membrane protein</topology>
    </subcellularLocation>
</comment>
<feature type="region of interest" description="Disordered" evidence="5">
    <location>
        <begin position="302"/>
        <end position="361"/>
    </location>
</feature>
<feature type="region of interest" description="Disordered" evidence="5">
    <location>
        <begin position="153"/>
        <end position="185"/>
    </location>
</feature>
<feature type="compositionally biased region" description="Polar residues" evidence="5">
    <location>
        <begin position="310"/>
        <end position="331"/>
    </location>
</feature>
<protein>
    <submittedName>
        <fullName evidence="7">Uncharacterized protein</fullName>
    </submittedName>
</protein>
<proteinExistence type="predicted"/>
<keyword evidence="4 6" id="KW-0472">Membrane</keyword>
<keyword evidence="2 6" id="KW-0812">Transmembrane</keyword>
<comment type="caution">
    <text evidence="7">The sequence shown here is derived from an EMBL/GenBank/DDBJ whole genome shotgun (WGS) entry which is preliminary data.</text>
</comment>
<evidence type="ECO:0000256" key="1">
    <source>
        <dbReference type="ARBA" id="ARBA00004167"/>
    </source>
</evidence>
<evidence type="ECO:0000256" key="3">
    <source>
        <dbReference type="ARBA" id="ARBA00022989"/>
    </source>
</evidence>
<dbReference type="PANTHER" id="PTHR15549">
    <property type="entry name" value="PAIRED IMMUNOGLOBULIN-LIKE TYPE 2 RECEPTOR"/>
    <property type="match status" value="1"/>
</dbReference>
<dbReference type="GO" id="GO:0071944">
    <property type="term" value="C:cell periphery"/>
    <property type="evidence" value="ECO:0007669"/>
    <property type="project" value="UniProtKB-ARBA"/>
</dbReference>
<feature type="compositionally biased region" description="Low complexity" evidence="5">
    <location>
        <begin position="171"/>
        <end position="184"/>
    </location>
</feature>
<feature type="transmembrane region" description="Helical" evidence="6">
    <location>
        <begin position="189"/>
        <end position="211"/>
    </location>
</feature>
<accession>A0A9N9KNC8</accession>
<evidence type="ECO:0000256" key="4">
    <source>
        <dbReference type="ARBA" id="ARBA00023136"/>
    </source>
</evidence>
<dbReference type="AlphaFoldDB" id="A0A9N9KNC8"/>
<evidence type="ECO:0000313" key="7">
    <source>
        <dbReference type="EMBL" id="CAG8950514.1"/>
    </source>
</evidence>
<keyword evidence="8" id="KW-1185">Reference proteome</keyword>
<organism evidence="7 8">
    <name type="scientific">Hymenoscyphus fraxineus</name>
    <dbReference type="NCBI Taxonomy" id="746836"/>
    <lineage>
        <taxon>Eukaryota</taxon>
        <taxon>Fungi</taxon>
        <taxon>Dikarya</taxon>
        <taxon>Ascomycota</taxon>
        <taxon>Pezizomycotina</taxon>
        <taxon>Leotiomycetes</taxon>
        <taxon>Helotiales</taxon>
        <taxon>Helotiaceae</taxon>
        <taxon>Hymenoscyphus</taxon>
    </lineage>
</organism>
<dbReference type="InterPro" id="IPR051694">
    <property type="entry name" value="Immunoregulatory_rcpt-like"/>
</dbReference>
<reference evidence="7" key="1">
    <citation type="submission" date="2021-07" db="EMBL/GenBank/DDBJ databases">
        <authorList>
            <person name="Durling M."/>
        </authorList>
    </citation>
    <scope>NUCLEOTIDE SEQUENCE</scope>
</reference>
<evidence type="ECO:0000256" key="6">
    <source>
        <dbReference type="SAM" id="Phobius"/>
    </source>
</evidence>